<evidence type="ECO:0000256" key="1">
    <source>
        <dbReference type="ARBA" id="ARBA00002734"/>
    </source>
</evidence>
<dbReference type="EC" id="6.3.2.9" evidence="5 17"/>
<dbReference type="GO" id="GO:0005524">
    <property type="term" value="F:ATP binding"/>
    <property type="evidence" value="ECO:0007669"/>
    <property type="project" value="UniProtKB-UniRule"/>
</dbReference>
<dbReference type="AlphaFoldDB" id="A0A0E4H8F5"/>
<dbReference type="GO" id="GO:0051301">
    <property type="term" value="P:cell division"/>
    <property type="evidence" value="ECO:0007669"/>
    <property type="project" value="UniProtKB-KW"/>
</dbReference>
<dbReference type="GO" id="GO:0008764">
    <property type="term" value="F:UDP-N-acetylmuramoylalanine-D-glutamate ligase activity"/>
    <property type="evidence" value="ECO:0007669"/>
    <property type="project" value="UniProtKB-UniRule"/>
</dbReference>
<keyword evidence="12 17" id="KW-0573">Peptidoglycan synthesis</keyword>
<dbReference type="SUPFAM" id="SSF53623">
    <property type="entry name" value="MurD-like peptide ligases, catalytic domain"/>
    <property type="match status" value="1"/>
</dbReference>
<dbReference type="Gene3D" id="3.40.50.720">
    <property type="entry name" value="NAD(P)-binding Rossmann-like Domain"/>
    <property type="match status" value="1"/>
</dbReference>
<dbReference type="GO" id="GO:0009252">
    <property type="term" value="P:peptidoglycan biosynthetic process"/>
    <property type="evidence" value="ECO:0007669"/>
    <property type="project" value="UniProtKB-UniRule"/>
</dbReference>
<dbReference type="HAMAP" id="MF_00639">
    <property type="entry name" value="MurD"/>
    <property type="match status" value="1"/>
</dbReference>
<feature type="domain" description="Mur ligase C-terminal" evidence="19">
    <location>
        <begin position="342"/>
        <end position="454"/>
    </location>
</feature>
<dbReference type="Proteomes" id="UP000198604">
    <property type="component" value="Unassembled WGS sequence"/>
</dbReference>
<accession>A0A0E4H8F5</accession>
<keyword evidence="10 17" id="KW-0067">ATP-binding</keyword>
<dbReference type="GO" id="GO:0005737">
    <property type="term" value="C:cytoplasm"/>
    <property type="evidence" value="ECO:0007669"/>
    <property type="project" value="UniProtKB-SubCell"/>
</dbReference>
<evidence type="ECO:0000256" key="3">
    <source>
        <dbReference type="ARBA" id="ARBA00004752"/>
    </source>
</evidence>
<dbReference type="NCBIfam" id="TIGR01087">
    <property type="entry name" value="murD"/>
    <property type="match status" value="1"/>
</dbReference>
<evidence type="ECO:0000256" key="15">
    <source>
        <dbReference type="ARBA" id="ARBA00032324"/>
    </source>
</evidence>
<dbReference type="InterPro" id="IPR036615">
    <property type="entry name" value="Mur_ligase_C_dom_sf"/>
</dbReference>
<evidence type="ECO:0000256" key="18">
    <source>
        <dbReference type="RuleBase" id="RU003664"/>
    </source>
</evidence>
<comment type="similarity">
    <text evidence="4 17">Belongs to the MurCDEF family.</text>
</comment>
<evidence type="ECO:0000256" key="11">
    <source>
        <dbReference type="ARBA" id="ARBA00022960"/>
    </source>
</evidence>
<dbReference type="EMBL" id="CTEN01000003">
    <property type="protein sequence ID" value="CQR25293.1"/>
    <property type="molecule type" value="Genomic_DNA"/>
</dbReference>
<reference evidence="22" key="1">
    <citation type="submission" date="2015-03" db="EMBL/GenBank/DDBJ databases">
        <authorList>
            <person name="Urmite Genomes"/>
        </authorList>
    </citation>
    <scope>NUCLEOTIDE SEQUENCE [LARGE SCALE GENOMIC DNA]</scope>
    <source>
        <strain evidence="22">FF10</strain>
    </source>
</reference>
<dbReference type="InterPro" id="IPR005762">
    <property type="entry name" value="MurD"/>
</dbReference>
<dbReference type="PANTHER" id="PTHR43692">
    <property type="entry name" value="UDP-N-ACETYLMURAMOYLALANINE--D-GLUTAMATE LIGASE"/>
    <property type="match status" value="1"/>
</dbReference>
<name>A0A0E4H8F5_9STRE</name>
<evidence type="ECO:0000313" key="22">
    <source>
        <dbReference type="Proteomes" id="UP000198604"/>
    </source>
</evidence>
<evidence type="ECO:0000259" key="19">
    <source>
        <dbReference type="Pfam" id="PF02875"/>
    </source>
</evidence>
<evidence type="ECO:0000256" key="13">
    <source>
        <dbReference type="ARBA" id="ARBA00023316"/>
    </source>
</evidence>
<evidence type="ECO:0000313" key="21">
    <source>
        <dbReference type="EMBL" id="CQR25293.1"/>
    </source>
</evidence>
<feature type="domain" description="Mur ligase central" evidence="20">
    <location>
        <begin position="147"/>
        <end position="320"/>
    </location>
</feature>
<comment type="catalytic activity">
    <reaction evidence="16 17 18">
        <text>UDP-N-acetyl-alpha-D-muramoyl-L-alanine + D-glutamate + ATP = UDP-N-acetyl-alpha-D-muramoyl-L-alanyl-D-glutamate + ADP + phosphate + H(+)</text>
        <dbReference type="Rhea" id="RHEA:16429"/>
        <dbReference type="ChEBI" id="CHEBI:15378"/>
        <dbReference type="ChEBI" id="CHEBI:29986"/>
        <dbReference type="ChEBI" id="CHEBI:30616"/>
        <dbReference type="ChEBI" id="CHEBI:43474"/>
        <dbReference type="ChEBI" id="CHEBI:83898"/>
        <dbReference type="ChEBI" id="CHEBI:83900"/>
        <dbReference type="ChEBI" id="CHEBI:456216"/>
        <dbReference type="EC" id="6.3.2.9"/>
    </reaction>
</comment>
<protein>
    <recommendedName>
        <fullName evidence="6 17">UDP-N-acetylmuramoylalanine--D-glutamate ligase</fullName>
        <ecNumber evidence="5 17">6.3.2.9</ecNumber>
    </recommendedName>
    <alternativeName>
        <fullName evidence="15 17">D-glutamic acid-adding enzyme</fullName>
    </alternativeName>
    <alternativeName>
        <fullName evidence="14 17">UDP-N-acetylmuramoyl-L-alanyl-D-glutamate synthetase</fullName>
    </alternativeName>
</protein>
<proteinExistence type="inferred from homology"/>
<dbReference type="PANTHER" id="PTHR43692:SF1">
    <property type="entry name" value="UDP-N-ACETYLMURAMOYLALANINE--D-GLUTAMATE LIGASE"/>
    <property type="match status" value="1"/>
</dbReference>
<evidence type="ECO:0000256" key="16">
    <source>
        <dbReference type="ARBA" id="ARBA00047632"/>
    </source>
</evidence>
<keyword evidence="11 17" id="KW-0133">Cell shape</keyword>
<keyword evidence="13 17" id="KW-0961">Cell wall biogenesis/degradation</keyword>
<dbReference type="Gene3D" id="3.90.190.20">
    <property type="entry name" value="Mur ligase, C-terminal domain"/>
    <property type="match status" value="1"/>
</dbReference>
<keyword evidence="22" id="KW-1185">Reference proteome</keyword>
<organism evidence="21 22">
    <name type="scientific">Streptococcus varani</name>
    <dbReference type="NCBI Taxonomy" id="1608583"/>
    <lineage>
        <taxon>Bacteria</taxon>
        <taxon>Bacillati</taxon>
        <taxon>Bacillota</taxon>
        <taxon>Bacilli</taxon>
        <taxon>Lactobacillales</taxon>
        <taxon>Streptococcaceae</taxon>
        <taxon>Streptococcus</taxon>
    </lineage>
</organism>
<dbReference type="STRING" id="1608583.BN1356_01635"/>
<keyword evidence="17 18" id="KW-0132">Cell division</keyword>
<dbReference type="Pfam" id="PF02875">
    <property type="entry name" value="Mur_ligase_C"/>
    <property type="match status" value="1"/>
</dbReference>
<dbReference type="Gene3D" id="3.40.1190.10">
    <property type="entry name" value="Mur-like, catalytic domain"/>
    <property type="match status" value="1"/>
</dbReference>
<dbReference type="InterPro" id="IPR013221">
    <property type="entry name" value="Mur_ligase_cen"/>
</dbReference>
<evidence type="ECO:0000256" key="8">
    <source>
        <dbReference type="ARBA" id="ARBA00022598"/>
    </source>
</evidence>
<comment type="pathway">
    <text evidence="3 17 18">Cell wall biogenesis; peptidoglycan biosynthesis.</text>
</comment>
<sequence length="482" mass="52630">MLFLFLFFLSGLKKELIQGKIDELERLDNLMKYITDFKDKKVLVLGLARSGESAARLLDKLGAIVTVNDGKPFEENPTAQSLLEDGIRVICGSHPLELLDEDFALLVKNPGIRYDNPMVEKAQQKVMPVWTEVELAYLISDAPIIGITGSNGKTTTTTMIADVLNAGGKSAKLCGNIGYPASSVAQEANSTDLLIMELSSFQLMGIKDFRPHIAVLTNLMPTHIDYHGTLEEYIEAKWNIQKQMTAEDFVVLNVNQEEAKELASRTQATVVPFSTREKVDGAYLDGETLYFKDQAVMQVSEIGVPGSHNVENALATIATAKLSGVANEVIKGALSSFGGVKHRLQFVGQINGISFYNDSKSTNILATQKALSGFDNSKVVLIAGGLDRGNEFDDLVADLQGLKKMVLLGQSAERLKRAAHQAGVSFVDASDIADATHKAYELAEEGDVVLLSPANASWDMYANFEVRGDLFLKTFEQIKEKV</sequence>
<evidence type="ECO:0000259" key="20">
    <source>
        <dbReference type="Pfam" id="PF08245"/>
    </source>
</evidence>
<evidence type="ECO:0000256" key="9">
    <source>
        <dbReference type="ARBA" id="ARBA00022741"/>
    </source>
</evidence>
<keyword evidence="17 18" id="KW-0131">Cell cycle</keyword>
<dbReference type="Pfam" id="PF21799">
    <property type="entry name" value="MurD-like_N"/>
    <property type="match status" value="1"/>
</dbReference>
<dbReference type="UniPathway" id="UPA00219"/>
<dbReference type="SUPFAM" id="SSF51984">
    <property type="entry name" value="MurCD N-terminal domain"/>
    <property type="match status" value="1"/>
</dbReference>
<dbReference type="GO" id="GO:0071555">
    <property type="term" value="P:cell wall organization"/>
    <property type="evidence" value="ECO:0007669"/>
    <property type="project" value="UniProtKB-KW"/>
</dbReference>
<keyword evidence="9 17" id="KW-0547">Nucleotide-binding</keyword>
<gene>
    <name evidence="17 21" type="primary">murD</name>
    <name evidence="21" type="ORF">BN1356_01635</name>
</gene>
<evidence type="ECO:0000256" key="6">
    <source>
        <dbReference type="ARBA" id="ARBA00015655"/>
    </source>
</evidence>
<dbReference type="GO" id="GO:0008360">
    <property type="term" value="P:regulation of cell shape"/>
    <property type="evidence" value="ECO:0007669"/>
    <property type="project" value="UniProtKB-KW"/>
</dbReference>
<evidence type="ECO:0000256" key="10">
    <source>
        <dbReference type="ARBA" id="ARBA00022840"/>
    </source>
</evidence>
<evidence type="ECO:0000256" key="5">
    <source>
        <dbReference type="ARBA" id="ARBA00012212"/>
    </source>
</evidence>
<keyword evidence="8 17" id="KW-0436">Ligase</keyword>
<dbReference type="InterPro" id="IPR004101">
    <property type="entry name" value="Mur_ligase_C"/>
</dbReference>
<feature type="binding site" evidence="17">
    <location>
        <begin position="149"/>
        <end position="155"/>
    </location>
    <ligand>
        <name>ATP</name>
        <dbReference type="ChEBI" id="CHEBI:30616"/>
    </ligand>
</feature>
<evidence type="ECO:0000256" key="12">
    <source>
        <dbReference type="ARBA" id="ARBA00022984"/>
    </source>
</evidence>
<evidence type="ECO:0000256" key="14">
    <source>
        <dbReference type="ARBA" id="ARBA00030398"/>
    </source>
</evidence>
<comment type="function">
    <text evidence="1 17 18">Cell wall formation. Catalyzes the addition of glutamate to the nucleotide precursor UDP-N-acetylmuramoyl-L-alanine (UMA).</text>
</comment>
<comment type="subcellular location">
    <subcellularLocation>
        <location evidence="2 17 18">Cytoplasm</location>
    </subcellularLocation>
</comment>
<dbReference type="InterPro" id="IPR036565">
    <property type="entry name" value="Mur-like_cat_sf"/>
</dbReference>
<evidence type="ECO:0000256" key="4">
    <source>
        <dbReference type="ARBA" id="ARBA00010416"/>
    </source>
</evidence>
<keyword evidence="7 17" id="KW-0963">Cytoplasm</keyword>
<dbReference type="Pfam" id="PF08245">
    <property type="entry name" value="Mur_ligase_M"/>
    <property type="match status" value="1"/>
</dbReference>
<evidence type="ECO:0000256" key="17">
    <source>
        <dbReference type="HAMAP-Rule" id="MF_00639"/>
    </source>
</evidence>
<evidence type="ECO:0000256" key="2">
    <source>
        <dbReference type="ARBA" id="ARBA00004496"/>
    </source>
</evidence>
<evidence type="ECO:0000256" key="7">
    <source>
        <dbReference type="ARBA" id="ARBA00022490"/>
    </source>
</evidence>
<dbReference type="SUPFAM" id="SSF53244">
    <property type="entry name" value="MurD-like peptide ligases, peptide-binding domain"/>
    <property type="match status" value="1"/>
</dbReference>